<proteinExistence type="predicted"/>
<sequence>MLLCIYKAIGRYFYNFISQPFPKAELMFSSVTKSGVITCKLEWKILDFWDLTQLMNEDQCLTSKQLYDPKFPSTMIELRLYPNGRVPHYDSILD</sequence>
<reference evidence="1 2" key="1">
    <citation type="submission" date="2020-08" db="EMBL/GenBank/DDBJ databases">
        <authorList>
            <person name="Koutsovoulos G."/>
            <person name="Danchin GJ E."/>
        </authorList>
    </citation>
    <scope>NUCLEOTIDE SEQUENCE [LARGE SCALE GENOMIC DNA]</scope>
</reference>
<evidence type="ECO:0000313" key="2">
    <source>
        <dbReference type="Proteomes" id="UP000580250"/>
    </source>
</evidence>
<protein>
    <submittedName>
        <fullName evidence="1">Uncharacterized protein</fullName>
    </submittedName>
</protein>
<dbReference type="Proteomes" id="UP000580250">
    <property type="component" value="Unassembled WGS sequence"/>
</dbReference>
<evidence type="ECO:0000313" key="1">
    <source>
        <dbReference type="EMBL" id="CAD2146427.1"/>
    </source>
</evidence>
<dbReference type="AlphaFoldDB" id="A0A6V7U753"/>
<accession>A0A6V7U753</accession>
<comment type="caution">
    <text evidence="1">The sequence shown here is derived from an EMBL/GenBank/DDBJ whole genome shotgun (WGS) entry which is preliminary data.</text>
</comment>
<gene>
    <name evidence="1" type="ORF">MENT_LOCUS8620</name>
</gene>
<dbReference type="EMBL" id="CAJEWN010000037">
    <property type="protein sequence ID" value="CAD2146427.1"/>
    <property type="molecule type" value="Genomic_DNA"/>
</dbReference>
<organism evidence="1 2">
    <name type="scientific">Meloidogyne enterolobii</name>
    <name type="common">Root-knot nematode worm</name>
    <name type="synonym">Meloidogyne mayaguensis</name>
    <dbReference type="NCBI Taxonomy" id="390850"/>
    <lineage>
        <taxon>Eukaryota</taxon>
        <taxon>Metazoa</taxon>
        <taxon>Ecdysozoa</taxon>
        <taxon>Nematoda</taxon>
        <taxon>Chromadorea</taxon>
        <taxon>Rhabditida</taxon>
        <taxon>Tylenchina</taxon>
        <taxon>Tylenchomorpha</taxon>
        <taxon>Tylenchoidea</taxon>
        <taxon>Meloidogynidae</taxon>
        <taxon>Meloidogyninae</taxon>
        <taxon>Meloidogyne</taxon>
    </lineage>
</organism>
<name>A0A6V7U753_MELEN</name>